<dbReference type="InterPro" id="IPR052901">
    <property type="entry name" value="Bact_TGase-like"/>
</dbReference>
<feature type="region of interest" description="Disordered" evidence="1">
    <location>
        <begin position="1232"/>
        <end position="1300"/>
    </location>
</feature>
<feature type="region of interest" description="Disordered" evidence="1">
    <location>
        <begin position="140"/>
        <end position="165"/>
    </location>
</feature>
<dbReference type="PANTHER" id="PTHR42736:SF1">
    <property type="entry name" value="PROTEIN-GLUTAMINE GAMMA-GLUTAMYLTRANSFERASE"/>
    <property type="match status" value="1"/>
</dbReference>
<organism evidence="4 5">
    <name type="scientific">Bifidobacterium oedipodis</name>
    <dbReference type="NCBI Taxonomy" id="2675322"/>
    <lineage>
        <taxon>Bacteria</taxon>
        <taxon>Bacillati</taxon>
        <taxon>Actinomycetota</taxon>
        <taxon>Actinomycetes</taxon>
        <taxon>Bifidobacteriales</taxon>
        <taxon>Bifidobacteriaceae</taxon>
        <taxon>Bifidobacterium</taxon>
    </lineage>
</organism>
<feature type="compositionally biased region" description="Basic and acidic residues" evidence="1">
    <location>
        <begin position="149"/>
        <end position="160"/>
    </location>
</feature>
<dbReference type="InterPro" id="IPR002931">
    <property type="entry name" value="Transglutaminase-like"/>
</dbReference>
<feature type="transmembrane region" description="Helical" evidence="2">
    <location>
        <begin position="492"/>
        <end position="514"/>
    </location>
</feature>
<feature type="compositionally biased region" description="Low complexity" evidence="1">
    <location>
        <begin position="266"/>
        <end position="304"/>
    </location>
</feature>
<evidence type="ECO:0000313" key="5">
    <source>
        <dbReference type="Proteomes" id="UP000532194"/>
    </source>
</evidence>
<feature type="transmembrane region" description="Helical" evidence="2">
    <location>
        <begin position="423"/>
        <end position="444"/>
    </location>
</feature>
<dbReference type="PANTHER" id="PTHR42736">
    <property type="entry name" value="PROTEIN-GLUTAMINE GAMMA-GLUTAMYLTRANSFERASE"/>
    <property type="match status" value="1"/>
</dbReference>
<dbReference type="SMART" id="SM00460">
    <property type="entry name" value="TGc"/>
    <property type="match status" value="1"/>
</dbReference>
<feature type="transmembrane region" description="Helical" evidence="2">
    <location>
        <begin position="578"/>
        <end position="595"/>
    </location>
</feature>
<comment type="caution">
    <text evidence="4">The sequence shown here is derived from an EMBL/GenBank/DDBJ whole genome shotgun (WGS) entry which is preliminary data.</text>
</comment>
<dbReference type="Proteomes" id="UP000532194">
    <property type="component" value="Unassembled WGS sequence"/>
</dbReference>
<feature type="transmembrane region" description="Helical" evidence="2">
    <location>
        <begin position="1317"/>
        <end position="1341"/>
    </location>
</feature>
<dbReference type="Pfam" id="PF11992">
    <property type="entry name" value="TgpA_N"/>
    <property type="match status" value="1"/>
</dbReference>
<keyword evidence="2" id="KW-0472">Membrane</keyword>
<keyword evidence="2" id="KW-1133">Transmembrane helix</keyword>
<sequence>MRRPARHFCKLGVIRPTVGALVLLAIGAGLCYGGLLLDDRTLMAATVAIVALLVLSIIIVALQWFGLLVIGSKARIVAQSEQRDQQGHVVGRIVGDLPQQRGLYVRVSNVVRWKSPFGLIAARRVIPAQSETLLLPVPDNTSQTGVSAVDKRSAGADQSEHSGGVRAYAPGDPLKLIAWRHTAHRGELMTRESSRDVRATALLVLNTHNLRVDQLDSAVRALLPCAQAVGASRSERLVITDGTQTHEGLEAVERFLAAAQPQTYQYDQQGQQVQQTHQPQKAQSQPSQPQQRSQSQQSHQPQQSDITRAAASISRIVLQTQGPVRVLVCDAADSNELLAALKHTPIAQRIIELAPTPPAEPDELRRIGLFPETTPAVGNLKLNSLARTATEATAAIPATASTTVGTAASTAGVATIGTLGQRLAGALALLTMFAMTLDGLAGMVSVDGLWFRFAAVLLALAALGTAVPSRASSCKKKRTLITRILSPATLRLLGYIIATLIAAAALITLRVYVITGNWLFRMPMVCDGSPQTETDGVVVCDTLVRADPWATVSQAFERGFDQLNLQLPPLDVSEYSDIVLIVCAAALAIVIRCLLTWRFAIPFMALLPVVALAADYAFVGHRVPLWGIGLIACAFPLALWSAQTVTHHSLPKFRRFALLAAAPPLVASVLAAAVTMPLVAPATSLAYSIPLSIGEGGGMFSSNTVSPMIDLKRNILAGSDSTVLEYQASRRLYLRMTTLDDFDGDTWGYDKQFALDAGLYGSGIRLGRNDDEDLTYEQRASWGPLDVYMDELGYSGYDVSTANENTLERFMASANVDITSLHSRFLPVPGNVRWMSGMGSDWLAYQDGTVYNRSTGTSDDTSYSVYASGVDPITSDSGFDQLNLINDAHNRIVSQQQADESDAQRWNEARRTVESNGLGMIRNDYVIIPIDYSLQDSTVTTRSGQVLGRASGGGSIGSGSDSVDMPGEIRFDGTVAEQLGLGKDSYIVAAGSNGLMLVMPVEVSLYESASSEEDARDSMLELETGSDFGASWERNAYETLQSLGWADYGFSSHPGSLNYGNSRSDAIEQAIVSSDQRAHADRFTALPNELPDNIRAVVQQAHAAGVSTDPASYEEQTGVMRWLVNYFTNPENGFSYSLNAPDGDGRSNLDMLDAFLDPETGHVGYCQHYASALAVLGRALGLPTRIVLGYNAGTGERGENGSYAVASKQLHAWTEVYFDGIGWVPFDVTPATEENGSATGETSSATVTSPSGSDSDLEVTIAPDDSADDADQSDDAAADTDQSNEAQDDTNVDVRKAGDDSTARHQRLADWLKTLPIWARVLLAMAALLVLAGIVVAAACAPRAWRWLRRRRVYRAIARADASPHDMDLSGAAWRSVWREIQRTAHVRSKPTDTDCDVAATIVNSRPADKTFVESVMHNATAASFGGRPAPVADLDQQLQRYLAAGTAQSAHKRHAGKTA</sequence>
<feature type="domain" description="Transglutaminase-like" evidence="3">
    <location>
        <begin position="1158"/>
        <end position="1230"/>
    </location>
</feature>
<feature type="transmembrane region" description="Helical" evidence="2">
    <location>
        <begin position="450"/>
        <end position="471"/>
    </location>
</feature>
<dbReference type="SUPFAM" id="SSF54001">
    <property type="entry name" value="Cysteine proteinases"/>
    <property type="match status" value="1"/>
</dbReference>
<name>A0A7Y0EQS2_9BIFI</name>
<dbReference type="Pfam" id="PF01841">
    <property type="entry name" value="Transglut_core"/>
    <property type="match status" value="1"/>
</dbReference>
<dbReference type="InterPro" id="IPR021878">
    <property type="entry name" value="TgpA_N"/>
</dbReference>
<keyword evidence="2" id="KW-0812">Transmembrane</keyword>
<evidence type="ECO:0000256" key="1">
    <source>
        <dbReference type="SAM" id="MobiDB-lite"/>
    </source>
</evidence>
<proteinExistence type="predicted"/>
<accession>A0A7Y0EQS2</accession>
<evidence type="ECO:0000256" key="2">
    <source>
        <dbReference type="SAM" id="Phobius"/>
    </source>
</evidence>
<evidence type="ECO:0000259" key="3">
    <source>
        <dbReference type="SMART" id="SM00460"/>
    </source>
</evidence>
<dbReference type="InterPro" id="IPR038765">
    <property type="entry name" value="Papain-like_cys_pep_sf"/>
</dbReference>
<gene>
    <name evidence="4" type="ORF">G1C95_1816</name>
</gene>
<keyword evidence="5" id="KW-1185">Reference proteome</keyword>
<dbReference type="Gene3D" id="3.10.620.30">
    <property type="match status" value="1"/>
</dbReference>
<protein>
    <submittedName>
        <fullName evidence="4">Transglutaminase</fullName>
    </submittedName>
</protein>
<feature type="transmembrane region" description="Helical" evidence="2">
    <location>
        <begin position="12"/>
        <end position="36"/>
    </location>
</feature>
<feature type="compositionally biased region" description="Acidic residues" evidence="1">
    <location>
        <begin position="1265"/>
        <end position="1278"/>
    </location>
</feature>
<feature type="transmembrane region" description="Helical" evidence="2">
    <location>
        <begin position="625"/>
        <end position="645"/>
    </location>
</feature>
<feature type="compositionally biased region" description="Polar residues" evidence="1">
    <location>
        <begin position="1232"/>
        <end position="1254"/>
    </location>
</feature>
<feature type="region of interest" description="Disordered" evidence="1">
    <location>
        <begin position="266"/>
        <end position="307"/>
    </location>
</feature>
<feature type="transmembrane region" description="Helical" evidence="2">
    <location>
        <begin position="42"/>
        <end position="70"/>
    </location>
</feature>
<dbReference type="EMBL" id="JAAIII010000005">
    <property type="protein sequence ID" value="NMM94629.1"/>
    <property type="molecule type" value="Genomic_DNA"/>
</dbReference>
<feature type="transmembrane region" description="Helical" evidence="2">
    <location>
        <begin position="657"/>
        <end position="680"/>
    </location>
</feature>
<evidence type="ECO:0000313" key="4">
    <source>
        <dbReference type="EMBL" id="NMM94629.1"/>
    </source>
</evidence>
<reference evidence="4 5" key="1">
    <citation type="submission" date="2020-02" db="EMBL/GenBank/DDBJ databases">
        <title>Characterization of phylogenetic diversity of novel bifidobacterial species isolated in Czech ZOOs.</title>
        <authorList>
            <person name="Lugli G.A."/>
            <person name="Vera N.B."/>
            <person name="Ventura M."/>
        </authorList>
    </citation>
    <scope>NUCLEOTIDE SEQUENCE [LARGE SCALE GENOMIC DNA]</scope>
    <source>
        <strain evidence="4 5">DSM 109957</strain>
    </source>
</reference>
<feature type="transmembrane region" description="Helical" evidence="2">
    <location>
        <begin position="600"/>
        <end position="619"/>
    </location>
</feature>